<dbReference type="RefSeq" id="WP_013142538.1">
    <property type="nucleotide sequence ID" value="NC_014205.1"/>
</dbReference>
<gene>
    <name evidence="1" type="ordered locus">Shell_0198</name>
</gene>
<sequence>MSSTIDDEAKPLYYLVIYSRNNMGISRFYAGTTRSRGVLEVKIRCNPQLLIQYALRSGFKKKGGRKIMTFTTDNWETYAKVLIYAVITSNLRTYKKKLQAMEAVKTLTYLDLKYWAGIIVERFRERKYPGILRPARALRILLEIDKR</sequence>
<organism evidence="1 2">
    <name type="scientific">Staphylothermus hellenicus (strain DSM 12710 / JCM 10830 / BK20S6-10-b1 / P8)</name>
    <dbReference type="NCBI Taxonomy" id="591019"/>
    <lineage>
        <taxon>Archaea</taxon>
        <taxon>Thermoproteota</taxon>
        <taxon>Thermoprotei</taxon>
        <taxon>Desulfurococcales</taxon>
        <taxon>Desulfurococcaceae</taxon>
        <taxon>Staphylothermus</taxon>
    </lineage>
</organism>
<dbReference type="OrthoDB" id="374541at2157"/>
<keyword evidence="2" id="KW-1185">Reference proteome</keyword>
<proteinExistence type="predicted"/>
<protein>
    <submittedName>
        <fullName evidence="1">Uncharacterized protein</fullName>
    </submittedName>
</protein>
<evidence type="ECO:0000313" key="2">
    <source>
        <dbReference type="Proteomes" id="UP000002573"/>
    </source>
</evidence>
<dbReference type="HOGENOM" id="CLU_1763944_0_0_2"/>
<dbReference type="Proteomes" id="UP000002573">
    <property type="component" value="Chromosome"/>
</dbReference>
<reference evidence="2" key="1">
    <citation type="submission" date="2010-05" db="EMBL/GenBank/DDBJ databases">
        <title>Complete sequence of Staphylothermus hellenicus DSM 12710.</title>
        <authorList>
            <consortium name="US DOE Joint Genome Institute"/>
            <person name="Lucas S."/>
            <person name="Copeland A."/>
            <person name="Lapidus A."/>
            <person name="Cheng J.-F."/>
            <person name="Bruce D."/>
            <person name="Goodwin L."/>
            <person name="Pitluck S."/>
            <person name="Davenport K."/>
            <person name="Detter J.C."/>
            <person name="Han C."/>
            <person name="Tapia R."/>
            <person name="Larimer F."/>
            <person name="Land M."/>
            <person name="Hauser L."/>
            <person name="Kyrpides N."/>
            <person name="Mikhailova N."/>
            <person name="Anderson I.J."/>
            <person name="Woyke T."/>
        </authorList>
    </citation>
    <scope>NUCLEOTIDE SEQUENCE [LARGE SCALE GENOMIC DNA]</scope>
    <source>
        <strain evidence="2">DSM 12710 / JCM 10830 / BK20S6-10-b1 / P8</strain>
    </source>
</reference>
<accession>D7DAZ3</accession>
<evidence type="ECO:0000313" key="1">
    <source>
        <dbReference type="EMBL" id="ADI31340.1"/>
    </source>
</evidence>
<dbReference type="KEGG" id="shc:Shell_0198"/>
<reference evidence="1 2" key="2">
    <citation type="journal article" date="2011" name="Stand. Genomic Sci.">
        <title>Complete genome sequence of Staphylothermus hellenicus P8.</title>
        <authorList>
            <person name="Anderson I."/>
            <person name="Wirth R."/>
            <person name="Lucas S."/>
            <person name="Copeland A."/>
            <person name="Lapidus A."/>
            <person name="Cheng J.F."/>
            <person name="Goodwin L."/>
            <person name="Pitluck S."/>
            <person name="Davenport K."/>
            <person name="Detter J.C."/>
            <person name="Han C."/>
            <person name="Tapia R."/>
            <person name="Land M."/>
            <person name="Hauser L."/>
            <person name="Pati A."/>
            <person name="Mikhailova N."/>
            <person name="Woyke T."/>
            <person name="Klenk H.P."/>
            <person name="Kyrpides N."/>
            <person name="Ivanova N."/>
        </authorList>
    </citation>
    <scope>NUCLEOTIDE SEQUENCE [LARGE SCALE GENOMIC DNA]</scope>
    <source>
        <strain evidence="2">DSM 12710 / JCM 10830 / BK20S6-10-b1 / P8</strain>
    </source>
</reference>
<dbReference type="GeneID" id="9233487"/>
<dbReference type="AlphaFoldDB" id="D7DAZ3"/>
<dbReference type="STRING" id="591019.Shell_0198"/>
<dbReference type="eggNOG" id="arCOG05795">
    <property type="taxonomic scope" value="Archaea"/>
</dbReference>
<name>D7DAZ3_STAHD</name>
<dbReference type="EMBL" id="CP002051">
    <property type="protein sequence ID" value="ADI31340.1"/>
    <property type="molecule type" value="Genomic_DNA"/>
</dbReference>